<proteinExistence type="predicted"/>
<dbReference type="WBParaSite" id="PS1159_v2.g13158.t1">
    <property type="protein sequence ID" value="PS1159_v2.g13158.t1"/>
    <property type="gene ID" value="PS1159_v2.g13158"/>
</dbReference>
<accession>A0AC35F2W4</accession>
<protein>
    <submittedName>
        <fullName evidence="2">Hflx-type G domain-containing protein</fullName>
    </submittedName>
</protein>
<name>A0AC35F2W4_9BILA</name>
<reference evidence="2" key="1">
    <citation type="submission" date="2022-11" db="UniProtKB">
        <authorList>
            <consortium name="WormBaseParasite"/>
        </authorList>
    </citation>
    <scope>IDENTIFICATION</scope>
</reference>
<sequence length="529" mass="59355">MNKFILQLPTVNFVHFSKLSIRKFSRTLTRFNDNPIASADNTDEEYEKIVHETGVSLKLPQGSSFIGASTATTPTTKPFRGHNIFVIHPKIRWGSKSAPINTTPELQLEEAVTLVRTLPGFNVVTSAIVGTDYNTKKKLIWGAGRIEALLEHKHKNSVTAVMVNVDMLTPVQQSELTSVFGVPVFDRYNIVLLIFKLYAKTKEAHLQISLAEIPYIRHRLKYMDSENTVSPSALHVNQAVNSLSHGKADKYEVLRLREHTLRKKLKAIIESKQTELENRIEKGPHATTIIAVIGYTNAGKTTLVKKLTGAKNIYGEDRLFATLDTTVHTALLPSGCHVVFADTIGFISNLPVQLFASFQATLKHVINADLLIHIQDLSHPNIATQRDNVFETLQGLGIQQNLIDSMISVGNKIDKMETNPTEMKETLKDERMRLISCESGDGIEKLINEIDQKVQEKTGARLRRFKLRPDSSSLPYLYKNHFISSNSPPIPSEDGKHLIVDVLMNDDQFSKFKVHLPNKLSKAKKVIKE</sequence>
<organism evidence="1 2">
    <name type="scientific">Panagrolaimus sp. PS1159</name>
    <dbReference type="NCBI Taxonomy" id="55785"/>
    <lineage>
        <taxon>Eukaryota</taxon>
        <taxon>Metazoa</taxon>
        <taxon>Ecdysozoa</taxon>
        <taxon>Nematoda</taxon>
        <taxon>Chromadorea</taxon>
        <taxon>Rhabditida</taxon>
        <taxon>Tylenchina</taxon>
        <taxon>Panagrolaimomorpha</taxon>
        <taxon>Panagrolaimoidea</taxon>
        <taxon>Panagrolaimidae</taxon>
        <taxon>Panagrolaimus</taxon>
    </lineage>
</organism>
<evidence type="ECO:0000313" key="2">
    <source>
        <dbReference type="WBParaSite" id="PS1159_v2.g13158.t1"/>
    </source>
</evidence>
<dbReference type="Proteomes" id="UP000887580">
    <property type="component" value="Unplaced"/>
</dbReference>
<evidence type="ECO:0000313" key="1">
    <source>
        <dbReference type="Proteomes" id="UP000887580"/>
    </source>
</evidence>